<dbReference type="GeneID" id="14894053"/>
<evidence type="ECO:0000313" key="2">
    <source>
        <dbReference type="Proteomes" id="UP000014680"/>
    </source>
</evidence>
<evidence type="ECO:0000313" key="1">
    <source>
        <dbReference type="EMBL" id="ELP94858.1"/>
    </source>
</evidence>
<keyword evidence="2" id="KW-1185">Reference proteome</keyword>
<reference evidence="1 2" key="1">
    <citation type="submission" date="2012-10" db="EMBL/GenBank/DDBJ databases">
        <authorList>
            <person name="Zafar N."/>
            <person name="Inman J."/>
            <person name="Hall N."/>
            <person name="Lorenzi H."/>
            <person name="Caler E."/>
        </authorList>
    </citation>
    <scope>NUCLEOTIDE SEQUENCE [LARGE SCALE GENOMIC DNA]</scope>
    <source>
        <strain evidence="1 2">IP1</strain>
    </source>
</reference>
<dbReference type="RefSeq" id="XP_004261629.1">
    <property type="nucleotide sequence ID" value="XM_004261581.1"/>
</dbReference>
<proteinExistence type="predicted"/>
<dbReference type="InterPro" id="IPR026906">
    <property type="entry name" value="LRR_5"/>
</dbReference>
<dbReference type="Pfam" id="PF13306">
    <property type="entry name" value="LRR_5"/>
    <property type="match status" value="2"/>
</dbReference>
<name>A0A0A1UEE5_ENTIV</name>
<dbReference type="VEuPathDB" id="AmoebaDB:EIN_248220"/>
<dbReference type="PANTHER" id="PTHR45661">
    <property type="entry name" value="SURFACE ANTIGEN"/>
    <property type="match status" value="1"/>
</dbReference>
<dbReference type="SUPFAM" id="SSF52058">
    <property type="entry name" value="L domain-like"/>
    <property type="match status" value="2"/>
</dbReference>
<accession>A0A0A1UEE5</accession>
<sequence length="301" mass="33251">MINVVLPNNPLEEFGEGAFSISPRIKSVVLGGTTKLPKDTFKNCAAIDAVNGLDRIISFGESCFKGTSITNFIFNDNVEMIGSRAFALTKISNMKLPESPVTELGNAIFEKCTSLFHIDFGGSTIIPQNTFSGCEQLSLLTGTEKVTSVEENAFKNTPKLESINLYALLTSLQDTLPSQKNLFFYGNEQPKTLAKINQGLRIFVTNNYINSKFGEVQVTKLNCTSLQFVDLSVEPPTCKDCGDKKATLDGDNYMCDIDMTQCLATHEKCQICIGEKCKKCEEKLLVDTVKDVCDRVSRWIL</sequence>
<dbReference type="Proteomes" id="UP000014680">
    <property type="component" value="Unassembled WGS sequence"/>
</dbReference>
<dbReference type="InterPro" id="IPR053139">
    <property type="entry name" value="Surface_bspA-like"/>
</dbReference>
<dbReference type="AlphaFoldDB" id="A0A0A1UEE5"/>
<gene>
    <name evidence="1" type="ORF">EIN_248220</name>
</gene>
<dbReference type="KEGG" id="eiv:EIN_248220"/>
<protein>
    <recommendedName>
        <fullName evidence="3">Leucine rich repeat containing protein BspA family protein</fullName>
    </recommendedName>
</protein>
<evidence type="ECO:0008006" key="3">
    <source>
        <dbReference type="Google" id="ProtNLM"/>
    </source>
</evidence>
<dbReference type="PANTHER" id="PTHR45661:SF3">
    <property type="entry name" value="IG-LIKE DOMAIN-CONTAINING PROTEIN"/>
    <property type="match status" value="1"/>
</dbReference>
<organism evidence="1 2">
    <name type="scientific">Entamoeba invadens IP1</name>
    <dbReference type="NCBI Taxonomy" id="370355"/>
    <lineage>
        <taxon>Eukaryota</taxon>
        <taxon>Amoebozoa</taxon>
        <taxon>Evosea</taxon>
        <taxon>Archamoebae</taxon>
        <taxon>Mastigamoebida</taxon>
        <taxon>Entamoebidae</taxon>
        <taxon>Entamoeba</taxon>
    </lineage>
</organism>
<dbReference type="Gene3D" id="3.80.10.10">
    <property type="entry name" value="Ribonuclease Inhibitor"/>
    <property type="match status" value="1"/>
</dbReference>
<dbReference type="EMBL" id="KB206169">
    <property type="protein sequence ID" value="ELP94858.1"/>
    <property type="molecule type" value="Genomic_DNA"/>
</dbReference>
<dbReference type="InterPro" id="IPR032675">
    <property type="entry name" value="LRR_dom_sf"/>
</dbReference>
<dbReference type="OrthoDB" id="676979at2759"/>